<name>A0A401LA38_9FIRM</name>
<evidence type="ECO:0000259" key="1">
    <source>
        <dbReference type="Pfam" id="PF01368"/>
    </source>
</evidence>
<dbReference type="InterPro" id="IPR001667">
    <property type="entry name" value="DDH_dom"/>
</dbReference>
<dbReference type="Pfam" id="PF01368">
    <property type="entry name" value="DHH"/>
    <property type="match status" value="1"/>
</dbReference>
<accession>A0A401LA38</accession>
<dbReference type="Gene3D" id="3.90.1640.10">
    <property type="entry name" value="inorganic pyrophosphatase (n-terminal core)"/>
    <property type="match status" value="1"/>
</dbReference>
<dbReference type="GO" id="GO:0003676">
    <property type="term" value="F:nucleic acid binding"/>
    <property type="evidence" value="ECO:0007669"/>
    <property type="project" value="InterPro"/>
</dbReference>
<dbReference type="InterPro" id="IPR051319">
    <property type="entry name" value="Oligoribo/pAp-PDE_c-di-AMP_PDE"/>
</dbReference>
<dbReference type="OrthoDB" id="9803668at2"/>
<dbReference type="Proteomes" id="UP000287361">
    <property type="component" value="Unassembled WGS sequence"/>
</dbReference>
<feature type="domain" description="DDH" evidence="1">
    <location>
        <begin position="21"/>
        <end position="157"/>
    </location>
</feature>
<dbReference type="AlphaFoldDB" id="A0A401LA38"/>
<reference evidence="3 4" key="1">
    <citation type="submission" date="2018-10" db="EMBL/GenBank/DDBJ databases">
        <title>Draft Genome Sequence of Anaerotignum sp. KCTC 15736.</title>
        <authorList>
            <person name="Choi S.H."/>
            <person name="Kim J.S."/>
            <person name="Kang S.W."/>
            <person name="Lee J.S."/>
            <person name="Park S.H."/>
        </authorList>
    </citation>
    <scope>NUCLEOTIDE SEQUENCE [LARGE SCALE GENOMIC DNA]</scope>
    <source>
        <strain evidence="3 4">KCTC 15736</strain>
    </source>
</reference>
<proteinExistence type="predicted"/>
<sequence length="320" mass="34207">MKKANNSFDEIMEWVLSAETIALAGHTNPDGDAIGACLALGGALEKAGKQVQVILEKYADKYQLIPNGHLVCAAEDARLPELFLVLDCGDEGRLGDAAEIFQKAAKKINIDHHESNTYFAELNYVAAKASSTSEIVFQLLENRLPMTAAEAAGLYAGLIYDTGGFRHSSTSPETMQIAGALMGYGIPFTEIYNRFFDSRSFSELKLMGRALSNAELLFGGDVVCSQITAAEIAELGGSSKELDAIINYLKGVLGAKVACFFYEKTETDVKGSFRGNDGYDVCALAQKFGGGGHVKAAGCTISAPIAKAKEMVLAEVEKML</sequence>
<dbReference type="InterPro" id="IPR038763">
    <property type="entry name" value="DHH_sf"/>
</dbReference>
<dbReference type="Pfam" id="PF02272">
    <property type="entry name" value="DHHA1"/>
    <property type="match status" value="1"/>
</dbReference>
<comment type="caution">
    <text evidence="3">The sequence shown here is derived from an EMBL/GenBank/DDBJ whole genome shotgun (WGS) entry which is preliminary data.</text>
</comment>
<evidence type="ECO:0000313" key="3">
    <source>
        <dbReference type="EMBL" id="GCB28388.1"/>
    </source>
</evidence>
<dbReference type="SUPFAM" id="SSF64182">
    <property type="entry name" value="DHH phosphoesterases"/>
    <property type="match status" value="1"/>
</dbReference>
<organism evidence="3 4">
    <name type="scientific">Anaerotignum faecicola</name>
    <dbReference type="NCBI Taxonomy" id="2358141"/>
    <lineage>
        <taxon>Bacteria</taxon>
        <taxon>Bacillati</taxon>
        <taxon>Bacillota</taxon>
        <taxon>Clostridia</taxon>
        <taxon>Lachnospirales</taxon>
        <taxon>Anaerotignaceae</taxon>
        <taxon>Anaerotignum</taxon>
    </lineage>
</organism>
<gene>
    <name evidence="3" type="ORF">KGMB03357_00490</name>
</gene>
<dbReference type="EMBL" id="BHVZ01000001">
    <property type="protein sequence ID" value="GCB28388.1"/>
    <property type="molecule type" value="Genomic_DNA"/>
</dbReference>
<feature type="domain" description="DHHA1" evidence="2">
    <location>
        <begin position="232"/>
        <end position="318"/>
    </location>
</feature>
<evidence type="ECO:0000259" key="2">
    <source>
        <dbReference type="Pfam" id="PF02272"/>
    </source>
</evidence>
<dbReference type="PANTHER" id="PTHR47618:SF1">
    <property type="entry name" value="BIFUNCTIONAL OLIGORIBONUCLEASE AND PAP PHOSPHATASE NRNA"/>
    <property type="match status" value="1"/>
</dbReference>
<protein>
    <submittedName>
        <fullName evidence="3">DHH family phosphoesterase</fullName>
    </submittedName>
</protein>
<dbReference type="PANTHER" id="PTHR47618">
    <property type="entry name" value="BIFUNCTIONAL OLIGORIBONUCLEASE AND PAP PHOSPHATASE NRNA"/>
    <property type="match status" value="1"/>
</dbReference>
<evidence type="ECO:0000313" key="4">
    <source>
        <dbReference type="Proteomes" id="UP000287361"/>
    </source>
</evidence>
<dbReference type="InterPro" id="IPR003156">
    <property type="entry name" value="DHHA1_dom"/>
</dbReference>
<keyword evidence="4" id="KW-1185">Reference proteome</keyword>
<dbReference type="Gene3D" id="3.10.310.30">
    <property type="match status" value="1"/>
</dbReference>